<accession>A0A8S9XWX5</accession>
<feature type="transmembrane region" description="Helical" evidence="1">
    <location>
        <begin position="26"/>
        <end position="52"/>
    </location>
</feature>
<dbReference type="SUPFAM" id="SSF75304">
    <property type="entry name" value="Amidase signature (AS) enzymes"/>
    <property type="match status" value="1"/>
</dbReference>
<keyword evidence="4" id="KW-1185">Reference proteome</keyword>
<evidence type="ECO:0000256" key="1">
    <source>
        <dbReference type="SAM" id="Phobius"/>
    </source>
</evidence>
<dbReference type="AlphaFoldDB" id="A0A8S9XWX5"/>
<organism evidence="3 4">
    <name type="scientific">Apolygus lucorum</name>
    <name type="common">Small green plant bug</name>
    <name type="synonym">Lygocoris lucorum</name>
    <dbReference type="NCBI Taxonomy" id="248454"/>
    <lineage>
        <taxon>Eukaryota</taxon>
        <taxon>Metazoa</taxon>
        <taxon>Ecdysozoa</taxon>
        <taxon>Arthropoda</taxon>
        <taxon>Hexapoda</taxon>
        <taxon>Insecta</taxon>
        <taxon>Pterygota</taxon>
        <taxon>Neoptera</taxon>
        <taxon>Paraneoptera</taxon>
        <taxon>Hemiptera</taxon>
        <taxon>Heteroptera</taxon>
        <taxon>Panheteroptera</taxon>
        <taxon>Cimicomorpha</taxon>
        <taxon>Miridae</taxon>
        <taxon>Mirini</taxon>
        <taxon>Apolygus</taxon>
    </lineage>
</organism>
<protein>
    <recommendedName>
        <fullName evidence="2">Amidase domain-containing protein</fullName>
    </recommendedName>
</protein>
<evidence type="ECO:0000313" key="3">
    <source>
        <dbReference type="EMBL" id="KAF6213407.1"/>
    </source>
</evidence>
<keyword evidence="1" id="KW-0812">Transmembrane</keyword>
<proteinExistence type="predicted"/>
<dbReference type="Pfam" id="PF01425">
    <property type="entry name" value="Amidase"/>
    <property type="match status" value="1"/>
</dbReference>
<feature type="domain" description="Amidase" evidence="2">
    <location>
        <begin position="87"/>
        <end position="155"/>
    </location>
</feature>
<dbReference type="PANTHER" id="PTHR43372">
    <property type="entry name" value="FATTY-ACID AMIDE HYDROLASE"/>
    <property type="match status" value="1"/>
</dbReference>
<reference evidence="3" key="1">
    <citation type="journal article" date="2021" name="Mol. Ecol. Resour.">
        <title>Apolygus lucorum genome provides insights into omnivorousness and mesophyll feeding.</title>
        <authorList>
            <person name="Liu Y."/>
            <person name="Liu H."/>
            <person name="Wang H."/>
            <person name="Huang T."/>
            <person name="Liu B."/>
            <person name="Yang B."/>
            <person name="Yin L."/>
            <person name="Li B."/>
            <person name="Zhang Y."/>
            <person name="Zhang S."/>
            <person name="Jiang F."/>
            <person name="Zhang X."/>
            <person name="Ren Y."/>
            <person name="Wang B."/>
            <person name="Wang S."/>
            <person name="Lu Y."/>
            <person name="Wu K."/>
            <person name="Fan W."/>
            <person name="Wang G."/>
        </authorList>
    </citation>
    <scope>NUCLEOTIDE SEQUENCE</scope>
    <source>
        <strain evidence="3">12Hb</strain>
    </source>
</reference>
<dbReference type="EMBL" id="WIXP02000003">
    <property type="protein sequence ID" value="KAF6213407.1"/>
    <property type="molecule type" value="Genomic_DNA"/>
</dbReference>
<dbReference type="Proteomes" id="UP000466442">
    <property type="component" value="Unassembled WGS sequence"/>
</dbReference>
<comment type="caution">
    <text evidence="3">The sequence shown here is derived from an EMBL/GenBank/DDBJ whole genome shotgun (WGS) entry which is preliminary data.</text>
</comment>
<dbReference type="InterPro" id="IPR036928">
    <property type="entry name" value="AS_sf"/>
</dbReference>
<evidence type="ECO:0000259" key="2">
    <source>
        <dbReference type="Pfam" id="PF01425"/>
    </source>
</evidence>
<name>A0A8S9XWX5_APOLU</name>
<keyword evidence="1" id="KW-1133">Transmembrane helix</keyword>
<dbReference type="Gene3D" id="3.90.1300.10">
    <property type="entry name" value="Amidase signature (AS) domain"/>
    <property type="match status" value="1"/>
</dbReference>
<dbReference type="PANTHER" id="PTHR43372:SF4">
    <property type="entry name" value="FATTY-ACID AMIDE HYDROLASE 2"/>
    <property type="match status" value="1"/>
</dbReference>
<dbReference type="GO" id="GO:0012505">
    <property type="term" value="C:endomembrane system"/>
    <property type="evidence" value="ECO:0007669"/>
    <property type="project" value="TreeGrafter"/>
</dbReference>
<dbReference type="InterPro" id="IPR052739">
    <property type="entry name" value="FAAH2"/>
</dbReference>
<feature type="non-terminal residue" evidence="3">
    <location>
        <position position="156"/>
    </location>
</feature>
<dbReference type="OrthoDB" id="6428749at2759"/>
<keyword evidence="1" id="KW-0472">Membrane</keyword>
<dbReference type="InterPro" id="IPR023631">
    <property type="entry name" value="Amidase_dom"/>
</dbReference>
<evidence type="ECO:0000313" key="4">
    <source>
        <dbReference type="Proteomes" id="UP000466442"/>
    </source>
</evidence>
<gene>
    <name evidence="3" type="ORF">GE061_011126</name>
</gene>
<sequence length="156" mass="18250">MDFINFSVENVNRYDVRSYLTNTVKVLVVLTIRVLLWINWLVLNIFTFNAFWKKPQTLPKIKFEFYNKSAAELRDLLISRQITSYQIVEAYINRAKEVDRILNCVVENRFEDALKEAEKVDKLIANTDDVKMLFGVQPLLGIPFTVKENLAVKGHH</sequence>